<dbReference type="RefSeq" id="WP_194450456.1">
    <property type="nucleotide sequence ID" value="NZ_CP063849.1"/>
</dbReference>
<keyword evidence="3" id="KW-1185">Reference proteome</keyword>
<keyword evidence="1" id="KW-0472">Membrane</keyword>
<dbReference type="Proteomes" id="UP000593892">
    <property type="component" value="Chromosome"/>
</dbReference>
<dbReference type="AlphaFoldDB" id="A0A7S7SKX5"/>
<organism evidence="2 3">
    <name type="scientific">Paludibaculum fermentans</name>
    <dbReference type="NCBI Taxonomy" id="1473598"/>
    <lineage>
        <taxon>Bacteria</taxon>
        <taxon>Pseudomonadati</taxon>
        <taxon>Acidobacteriota</taxon>
        <taxon>Terriglobia</taxon>
        <taxon>Bryobacterales</taxon>
        <taxon>Bryobacteraceae</taxon>
        <taxon>Paludibaculum</taxon>
    </lineage>
</organism>
<accession>A0A7S7SKX5</accession>
<dbReference type="EMBL" id="CP063849">
    <property type="protein sequence ID" value="QOY88794.1"/>
    <property type="molecule type" value="Genomic_DNA"/>
</dbReference>
<proteinExistence type="predicted"/>
<dbReference type="KEGG" id="pfer:IRI77_02200"/>
<protein>
    <submittedName>
        <fullName evidence="2">Uncharacterized protein</fullName>
    </submittedName>
</protein>
<keyword evidence="1" id="KW-1133">Transmembrane helix</keyword>
<gene>
    <name evidence="2" type="ORF">IRI77_02200</name>
</gene>
<name>A0A7S7SKX5_PALFE</name>
<keyword evidence="1" id="KW-0812">Transmembrane</keyword>
<reference evidence="2 3" key="1">
    <citation type="submission" date="2020-10" db="EMBL/GenBank/DDBJ databases">
        <title>Complete genome sequence of Paludibaculum fermentans P105T, a facultatively anaerobic acidobacterium capable of dissimilatory Fe(III) reduction.</title>
        <authorList>
            <person name="Dedysh S.N."/>
            <person name="Beletsky A.V."/>
            <person name="Kulichevskaya I.S."/>
            <person name="Mardanov A.V."/>
            <person name="Ravin N.V."/>
        </authorList>
    </citation>
    <scope>NUCLEOTIDE SEQUENCE [LARGE SCALE GENOMIC DNA]</scope>
    <source>
        <strain evidence="2 3">P105</strain>
    </source>
</reference>
<evidence type="ECO:0000313" key="3">
    <source>
        <dbReference type="Proteomes" id="UP000593892"/>
    </source>
</evidence>
<evidence type="ECO:0000313" key="2">
    <source>
        <dbReference type="EMBL" id="QOY88794.1"/>
    </source>
</evidence>
<sequence length="351" mass="38227">MSGNIEDLKERRIGADVFDRPVDYDTNSDHIVRSVAGEVRRRLGQYYAQSGTDSEMRIDLLAGSYVPQFRMVGEQPVPAAAAALPAVAMETKARTWGWWPPAVVLAICTVALVVWIASRAGGRATALEGFWKPLYSASTPVLLCVPGGGSGPNATEVQEPGTVIDFALAPSRRIHVYDAMVLAEVTGLLRANGKAYRLLNRAGATSFRDLQSGPFVLIGSLNNEWSLRLTKDFRFSIVSNGSGARVVDKQDPSNEAWRVEPNTPIEQMRRDYAIVSRFRDSQTEQTAVILAGIGPWGSLASGEFVTNPEYLKKLAGFVPANWRKRNLQVVISTDVIHGSSGPPNILAAQLF</sequence>
<evidence type="ECO:0000256" key="1">
    <source>
        <dbReference type="SAM" id="Phobius"/>
    </source>
</evidence>
<feature type="transmembrane region" description="Helical" evidence="1">
    <location>
        <begin position="98"/>
        <end position="117"/>
    </location>
</feature>